<evidence type="ECO:0000313" key="2">
    <source>
        <dbReference type="EMBL" id="RTG90234.1"/>
    </source>
</evidence>
<reference evidence="2 3" key="1">
    <citation type="journal article" date="2019" name="PLoS Pathog.">
        <title>Genome sequence of the bovine parasite Schistosoma bovis Tanzania.</title>
        <authorList>
            <person name="Oey H."/>
            <person name="Zakrzewski M."/>
            <person name="Gobert G."/>
            <person name="Gravermann K."/>
            <person name="Stoye J."/>
            <person name="Jones M."/>
            <person name="Mcmanus D."/>
            <person name="Krause L."/>
        </authorList>
    </citation>
    <scope>NUCLEOTIDE SEQUENCE [LARGE SCALE GENOMIC DNA]</scope>
    <source>
        <strain evidence="2 3">TAN1997</strain>
    </source>
</reference>
<accession>A0A430QRH2</accession>
<dbReference type="STRING" id="6184.A0A430QRH2"/>
<comment type="caution">
    <text evidence="2">The sequence shown here is derived from an EMBL/GenBank/DDBJ whole genome shotgun (WGS) entry which is preliminary data.</text>
</comment>
<name>A0A430QRH2_SCHBO</name>
<protein>
    <recommendedName>
        <fullName evidence="1">Rubisco LSMT substrate-binding domain-containing protein</fullName>
    </recommendedName>
</protein>
<dbReference type="Pfam" id="PF09273">
    <property type="entry name" value="Rubis-subs-bind"/>
    <property type="match status" value="1"/>
</dbReference>
<proteinExistence type="predicted"/>
<evidence type="ECO:0000313" key="3">
    <source>
        <dbReference type="Proteomes" id="UP000290809"/>
    </source>
</evidence>
<keyword evidence="3" id="KW-1185">Reference proteome</keyword>
<dbReference type="InterPro" id="IPR015353">
    <property type="entry name" value="Rubisco_LSMT_subst-bd"/>
</dbReference>
<dbReference type="SUPFAM" id="SSF81822">
    <property type="entry name" value="RuBisCo LSMT C-terminal, substrate-binding domain"/>
    <property type="match status" value="1"/>
</dbReference>
<dbReference type="InterPro" id="IPR036464">
    <property type="entry name" value="Rubisco_LSMT_subst-bd_sf"/>
</dbReference>
<feature type="domain" description="Rubisco LSMT substrate-binding" evidence="1">
    <location>
        <begin position="61"/>
        <end position="190"/>
    </location>
</feature>
<organism evidence="2 3">
    <name type="scientific">Schistosoma bovis</name>
    <name type="common">Blood fluke</name>
    <dbReference type="NCBI Taxonomy" id="6184"/>
    <lineage>
        <taxon>Eukaryota</taxon>
        <taxon>Metazoa</taxon>
        <taxon>Spiralia</taxon>
        <taxon>Lophotrochozoa</taxon>
        <taxon>Platyhelminthes</taxon>
        <taxon>Trematoda</taxon>
        <taxon>Digenea</taxon>
        <taxon>Strigeidida</taxon>
        <taxon>Schistosomatoidea</taxon>
        <taxon>Schistosomatidae</taxon>
        <taxon>Schistosoma</taxon>
    </lineage>
</organism>
<dbReference type="EMBL" id="QMKO01001454">
    <property type="protein sequence ID" value="RTG90234.1"/>
    <property type="molecule type" value="Genomic_DNA"/>
</dbReference>
<evidence type="ECO:0000259" key="1">
    <source>
        <dbReference type="Pfam" id="PF09273"/>
    </source>
</evidence>
<dbReference type="AlphaFoldDB" id="A0A430QRH2"/>
<dbReference type="Proteomes" id="UP000290809">
    <property type="component" value="Unassembled WGS sequence"/>
</dbReference>
<gene>
    <name evidence="2" type="ORF">DC041_0010651</name>
</gene>
<sequence>MGVGVETNVNESSRPNSKVTTHYYPEVDELIFCTMEAYKPGDQVHFFVSVLYFYQLISISSSDSLALTRKQLLQTFGLNVPLKCDLRGDIESMTEFLIFSRIFCMDKDELNKYLVDSKSNRIIMKLELSSFEFNKEIACEHKALSFMINRLKLLIAAYGTLLLEDTPEWNQLTLIQQNCERLKYHEVNILRSSIENIQNILDSSYNIINNNLLSVSINRDSGNV</sequence>
<dbReference type="Gene3D" id="3.90.1420.10">
    <property type="entry name" value="Rubisco LSMT, substrate-binding domain"/>
    <property type="match status" value="1"/>
</dbReference>